<dbReference type="InterPro" id="IPR022703">
    <property type="entry name" value="DUF3533"/>
</dbReference>
<feature type="region of interest" description="Disordered" evidence="1">
    <location>
        <begin position="1"/>
        <end position="32"/>
    </location>
</feature>
<keyword evidence="5" id="KW-1185">Reference proteome</keyword>
<feature type="domain" description="DUF3533" evidence="3">
    <location>
        <begin position="53"/>
        <end position="451"/>
    </location>
</feature>
<evidence type="ECO:0000259" key="3">
    <source>
        <dbReference type="Pfam" id="PF12051"/>
    </source>
</evidence>
<evidence type="ECO:0000313" key="5">
    <source>
        <dbReference type="Proteomes" id="UP000799438"/>
    </source>
</evidence>
<feature type="transmembrane region" description="Helical" evidence="2">
    <location>
        <begin position="383"/>
        <end position="401"/>
    </location>
</feature>
<protein>
    <recommendedName>
        <fullName evidence="3">DUF3533 domain-containing protein</fullName>
    </recommendedName>
</protein>
<feature type="transmembrane region" description="Helical" evidence="2">
    <location>
        <begin position="348"/>
        <end position="371"/>
    </location>
</feature>
<dbReference type="RefSeq" id="XP_033399274.1">
    <property type="nucleotide sequence ID" value="XM_033538029.1"/>
</dbReference>
<feature type="transmembrane region" description="Helical" evidence="2">
    <location>
        <begin position="255"/>
        <end position="280"/>
    </location>
</feature>
<keyword evidence="2" id="KW-0812">Transmembrane</keyword>
<dbReference type="InterPro" id="IPR053001">
    <property type="entry name" value="MNNG_permease-like"/>
</dbReference>
<feature type="transmembrane region" description="Helical" evidence="2">
    <location>
        <begin position="440"/>
        <end position="460"/>
    </location>
</feature>
<dbReference type="GeneID" id="54295525"/>
<name>A0A6A6BHE4_9PEZI</name>
<dbReference type="Proteomes" id="UP000799438">
    <property type="component" value="Unassembled WGS sequence"/>
</dbReference>
<proteinExistence type="predicted"/>
<keyword evidence="2" id="KW-1133">Transmembrane helix</keyword>
<sequence length="474" mass="52520">MARSSSEKSKADQGEDGSGDGGQTPPQPVGFWDPQLQPVRRAAVKKWLLTTAVLMALILGVLSVYWAVFKHLPRNLSSLVVYVVDMDGVAPYDNTGHDPLVGNTITALAHETVAQGNTLGFGVMPASAFNNDPLEVRRAVYNWDAWAAIIVNPNATALLYQAVETGNASYDPLGACQFVFQDARDDTTYYDFILPVTTAFMREAVARVGMQWAGLALANASTPQALANLRAAPQALSPGIGSTEYNLRPFWPYEAIPAVSIGLIYLIIVSFFSFSFYLPIHMTYLAGRAPLRFRQLILWRWGATMVAYFFLSLAYSLISLAFGINFGARNPVTSHTEPTDIAFGNPNAYGHASFVVYWMLNFLGMAALGLACENAAMAVGQPWMGVFLIFWVISNVATGFYDIDIEPAFFRWGYAWPLHNVVEGSRQILFDLHSRLGLNFGILIAWTVVNTALFPFMCYWMRFKKQRGIKEYWG</sequence>
<feature type="transmembrane region" description="Helical" evidence="2">
    <location>
        <begin position="47"/>
        <end position="68"/>
    </location>
</feature>
<accession>A0A6A6BHE4</accession>
<dbReference type="PANTHER" id="PTHR34814">
    <property type="entry name" value="NITROSOGUANIDINE RESISTANCE PROTEIN SNG1"/>
    <property type="match status" value="1"/>
</dbReference>
<dbReference type="AlphaFoldDB" id="A0A6A6BHE4"/>
<dbReference type="GO" id="GO:0016020">
    <property type="term" value="C:membrane"/>
    <property type="evidence" value="ECO:0007669"/>
    <property type="project" value="TreeGrafter"/>
</dbReference>
<feature type="compositionally biased region" description="Basic and acidic residues" evidence="1">
    <location>
        <begin position="1"/>
        <end position="13"/>
    </location>
</feature>
<evidence type="ECO:0000256" key="1">
    <source>
        <dbReference type="SAM" id="MobiDB-lite"/>
    </source>
</evidence>
<reference evidence="4" key="1">
    <citation type="journal article" date="2020" name="Stud. Mycol.">
        <title>101 Dothideomycetes genomes: a test case for predicting lifestyles and emergence of pathogens.</title>
        <authorList>
            <person name="Haridas S."/>
            <person name="Albert R."/>
            <person name="Binder M."/>
            <person name="Bloem J."/>
            <person name="Labutti K."/>
            <person name="Salamov A."/>
            <person name="Andreopoulos B."/>
            <person name="Baker S."/>
            <person name="Barry K."/>
            <person name="Bills G."/>
            <person name="Bluhm B."/>
            <person name="Cannon C."/>
            <person name="Castanera R."/>
            <person name="Culley D."/>
            <person name="Daum C."/>
            <person name="Ezra D."/>
            <person name="Gonzalez J."/>
            <person name="Henrissat B."/>
            <person name="Kuo A."/>
            <person name="Liang C."/>
            <person name="Lipzen A."/>
            <person name="Lutzoni F."/>
            <person name="Magnuson J."/>
            <person name="Mondo S."/>
            <person name="Nolan M."/>
            <person name="Ohm R."/>
            <person name="Pangilinan J."/>
            <person name="Park H.-J."/>
            <person name="Ramirez L."/>
            <person name="Alfaro M."/>
            <person name="Sun H."/>
            <person name="Tritt A."/>
            <person name="Yoshinaga Y."/>
            <person name="Zwiers L.-H."/>
            <person name="Turgeon B."/>
            <person name="Goodwin S."/>
            <person name="Spatafora J."/>
            <person name="Crous P."/>
            <person name="Grigoriev I."/>
        </authorList>
    </citation>
    <scope>NUCLEOTIDE SEQUENCE</scope>
    <source>
        <strain evidence="4">CBS 121167</strain>
    </source>
</reference>
<evidence type="ECO:0000256" key="2">
    <source>
        <dbReference type="SAM" id="Phobius"/>
    </source>
</evidence>
<organism evidence="4 5">
    <name type="scientific">Aplosporella prunicola CBS 121167</name>
    <dbReference type="NCBI Taxonomy" id="1176127"/>
    <lineage>
        <taxon>Eukaryota</taxon>
        <taxon>Fungi</taxon>
        <taxon>Dikarya</taxon>
        <taxon>Ascomycota</taxon>
        <taxon>Pezizomycotina</taxon>
        <taxon>Dothideomycetes</taxon>
        <taxon>Dothideomycetes incertae sedis</taxon>
        <taxon>Botryosphaeriales</taxon>
        <taxon>Aplosporellaceae</taxon>
        <taxon>Aplosporella</taxon>
    </lineage>
</organism>
<dbReference type="OrthoDB" id="2140105at2759"/>
<evidence type="ECO:0000313" key="4">
    <source>
        <dbReference type="EMBL" id="KAF2143562.1"/>
    </source>
</evidence>
<gene>
    <name evidence="4" type="ORF">K452DRAFT_246747</name>
</gene>
<keyword evidence="2" id="KW-0472">Membrane</keyword>
<feature type="transmembrane region" description="Helical" evidence="2">
    <location>
        <begin position="301"/>
        <end position="328"/>
    </location>
</feature>
<dbReference type="PANTHER" id="PTHR34814:SF1">
    <property type="entry name" value="NITROSOGUANIDINE RESISTANCE PROTEIN SNG1"/>
    <property type="match status" value="1"/>
</dbReference>
<dbReference type="Pfam" id="PF12051">
    <property type="entry name" value="DUF3533"/>
    <property type="match status" value="1"/>
</dbReference>
<dbReference type="EMBL" id="ML995481">
    <property type="protein sequence ID" value="KAF2143562.1"/>
    <property type="molecule type" value="Genomic_DNA"/>
</dbReference>